<name>A0A699YYP5_HAELA</name>
<accession>A0A699YYP5</accession>
<keyword evidence="4" id="KW-1185">Reference proteome</keyword>
<gene>
    <name evidence="3" type="ORF">HaLaN_03142</name>
</gene>
<feature type="region of interest" description="Disordered" evidence="1">
    <location>
        <begin position="90"/>
        <end position="126"/>
    </location>
</feature>
<keyword evidence="2" id="KW-1133">Transmembrane helix</keyword>
<sequence length="126" mass="12857">MGEAAVEALGGVVGSCISLSATYPLLAASVNMASLATHIDWRRGGGLKQAIVVPTLAPTCLLSLGALAALGWWGILQDQGLAGAVWGPAPQPAGHCRQPRPGEGGVGWGRGWNGGVGGFEMQERRE</sequence>
<dbReference type="EMBL" id="BLLF01000146">
    <property type="protein sequence ID" value="GFH08212.1"/>
    <property type="molecule type" value="Genomic_DNA"/>
</dbReference>
<keyword evidence="2" id="KW-0472">Membrane</keyword>
<feature type="compositionally biased region" description="Gly residues" evidence="1">
    <location>
        <begin position="102"/>
        <end position="118"/>
    </location>
</feature>
<protein>
    <submittedName>
        <fullName evidence="3">Uncharacterized protein</fullName>
    </submittedName>
</protein>
<evidence type="ECO:0000313" key="4">
    <source>
        <dbReference type="Proteomes" id="UP000485058"/>
    </source>
</evidence>
<evidence type="ECO:0000256" key="1">
    <source>
        <dbReference type="SAM" id="MobiDB-lite"/>
    </source>
</evidence>
<keyword evidence="2" id="KW-0812">Transmembrane</keyword>
<comment type="caution">
    <text evidence="3">The sequence shown here is derived from an EMBL/GenBank/DDBJ whole genome shotgun (WGS) entry which is preliminary data.</text>
</comment>
<dbReference type="AlphaFoldDB" id="A0A699YYP5"/>
<proteinExistence type="predicted"/>
<reference evidence="3 4" key="1">
    <citation type="submission" date="2020-02" db="EMBL/GenBank/DDBJ databases">
        <title>Draft genome sequence of Haematococcus lacustris strain NIES-144.</title>
        <authorList>
            <person name="Morimoto D."/>
            <person name="Nakagawa S."/>
            <person name="Yoshida T."/>
            <person name="Sawayama S."/>
        </authorList>
    </citation>
    <scope>NUCLEOTIDE SEQUENCE [LARGE SCALE GENOMIC DNA]</scope>
    <source>
        <strain evidence="3 4">NIES-144</strain>
    </source>
</reference>
<evidence type="ECO:0000256" key="2">
    <source>
        <dbReference type="SAM" id="Phobius"/>
    </source>
</evidence>
<organism evidence="3 4">
    <name type="scientific">Haematococcus lacustris</name>
    <name type="common">Green alga</name>
    <name type="synonym">Haematococcus pluvialis</name>
    <dbReference type="NCBI Taxonomy" id="44745"/>
    <lineage>
        <taxon>Eukaryota</taxon>
        <taxon>Viridiplantae</taxon>
        <taxon>Chlorophyta</taxon>
        <taxon>core chlorophytes</taxon>
        <taxon>Chlorophyceae</taxon>
        <taxon>CS clade</taxon>
        <taxon>Chlamydomonadales</taxon>
        <taxon>Haematococcaceae</taxon>
        <taxon>Haematococcus</taxon>
    </lineage>
</organism>
<dbReference type="Proteomes" id="UP000485058">
    <property type="component" value="Unassembled WGS sequence"/>
</dbReference>
<feature type="transmembrane region" description="Helical" evidence="2">
    <location>
        <begin position="51"/>
        <end position="73"/>
    </location>
</feature>
<evidence type="ECO:0000313" key="3">
    <source>
        <dbReference type="EMBL" id="GFH08212.1"/>
    </source>
</evidence>